<evidence type="ECO:0000313" key="3">
    <source>
        <dbReference type="Proteomes" id="UP000325577"/>
    </source>
</evidence>
<dbReference type="AlphaFoldDB" id="A0A5J5AQL3"/>
<dbReference type="PANTHER" id="PTHR47770">
    <property type="entry name" value="PLANT UBX DOMAIN-CONTAINING PROTEIN 11"/>
    <property type="match status" value="1"/>
</dbReference>
<evidence type="ECO:0000256" key="1">
    <source>
        <dbReference type="SAM" id="MobiDB-lite"/>
    </source>
</evidence>
<reference evidence="2 3" key="1">
    <citation type="submission" date="2019-09" db="EMBL/GenBank/DDBJ databases">
        <title>A chromosome-level genome assembly of the Chinese tupelo Nyssa sinensis.</title>
        <authorList>
            <person name="Yang X."/>
            <person name="Kang M."/>
            <person name="Yang Y."/>
            <person name="Xiong H."/>
            <person name="Wang M."/>
            <person name="Zhang Z."/>
            <person name="Wang Z."/>
            <person name="Wu H."/>
            <person name="Ma T."/>
            <person name="Liu J."/>
            <person name="Xi Z."/>
        </authorList>
    </citation>
    <scope>NUCLEOTIDE SEQUENCE [LARGE SCALE GENOMIC DNA]</scope>
    <source>
        <strain evidence="2">J267</strain>
        <tissue evidence="2">Leaf</tissue>
    </source>
</reference>
<feature type="compositionally biased region" description="Low complexity" evidence="1">
    <location>
        <begin position="96"/>
        <end position="106"/>
    </location>
</feature>
<accession>A0A5J5AQL3</accession>
<feature type="compositionally biased region" description="Polar residues" evidence="1">
    <location>
        <begin position="107"/>
        <end position="152"/>
    </location>
</feature>
<dbReference type="SUPFAM" id="SSF103657">
    <property type="entry name" value="BAR/IMD domain-like"/>
    <property type="match status" value="1"/>
</dbReference>
<organism evidence="2 3">
    <name type="scientific">Nyssa sinensis</name>
    <dbReference type="NCBI Taxonomy" id="561372"/>
    <lineage>
        <taxon>Eukaryota</taxon>
        <taxon>Viridiplantae</taxon>
        <taxon>Streptophyta</taxon>
        <taxon>Embryophyta</taxon>
        <taxon>Tracheophyta</taxon>
        <taxon>Spermatophyta</taxon>
        <taxon>Magnoliopsida</taxon>
        <taxon>eudicotyledons</taxon>
        <taxon>Gunneridae</taxon>
        <taxon>Pentapetalae</taxon>
        <taxon>asterids</taxon>
        <taxon>Cornales</taxon>
        <taxon>Nyssaceae</taxon>
        <taxon>Nyssa</taxon>
    </lineage>
</organism>
<dbReference type="InterPro" id="IPR027267">
    <property type="entry name" value="AH/BAR_dom_sf"/>
</dbReference>
<name>A0A5J5AQL3_9ASTE</name>
<gene>
    <name evidence="2" type="ORF">F0562_006070</name>
</gene>
<dbReference type="Proteomes" id="UP000325577">
    <property type="component" value="Linkage Group LG2"/>
</dbReference>
<dbReference type="EMBL" id="CM018043">
    <property type="protein sequence ID" value="KAA8531361.1"/>
    <property type="molecule type" value="Genomic_DNA"/>
</dbReference>
<feature type="region of interest" description="Disordered" evidence="1">
    <location>
        <begin position="96"/>
        <end position="170"/>
    </location>
</feature>
<keyword evidence="3" id="KW-1185">Reference proteome</keyword>
<proteinExistence type="predicted"/>
<dbReference type="Gene3D" id="1.20.1270.60">
    <property type="entry name" value="Arfaptin homology (AH) domain/BAR domain"/>
    <property type="match status" value="1"/>
</dbReference>
<feature type="compositionally biased region" description="Basic and acidic residues" evidence="1">
    <location>
        <begin position="161"/>
        <end position="170"/>
    </location>
</feature>
<protein>
    <submittedName>
        <fullName evidence="2">Uncharacterized protein</fullName>
    </submittedName>
</protein>
<evidence type="ECO:0000313" key="2">
    <source>
        <dbReference type="EMBL" id="KAA8531361.1"/>
    </source>
</evidence>
<dbReference type="OrthoDB" id="764379at2759"/>
<sequence length="202" mass="22524">MSLDSPSCSIDRAPVQDGKMHFAKLDDSPMFRQQIQCMEENAEIIREKSLKFYKGCRKYTFEQNIIRVGFVQQTSIDSDSTSRSYWSPQRRVFIPSSNSAAESQSSTWQYSPNPALQNNLRGTGRPHSTGSSNQGTGTASGNYSKSRQQTPSRFGGNIHTLKRDEGDSKFNNRNAFWNGNSTQNRDIAGTCASSWLLQTSGA</sequence>
<dbReference type="PANTHER" id="PTHR47770:SF1">
    <property type="entry name" value="PLANT UBX DOMAIN-CONTAINING PROTEIN 11"/>
    <property type="match status" value="1"/>
</dbReference>